<dbReference type="CDD" id="cd01648">
    <property type="entry name" value="TERT"/>
    <property type="match status" value="1"/>
</dbReference>
<evidence type="ECO:0000256" key="1">
    <source>
        <dbReference type="ARBA" id="ARBA00008001"/>
    </source>
</evidence>
<dbReference type="KEGG" id="tgb:HG536_0C03760"/>
<dbReference type="OrthoDB" id="289721at2759"/>
<protein>
    <recommendedName>
        <fullName evidence="3 13">Telomerase reverse transcriptase</fullName>
        <ecNumber evidence="2 13">2.7.7.49</ecNumber>
    </recommendedName>
    <alternativeName>
        <fullName evidence="13">Telomerase catalytic subunit</fullName>
    </alternativeName>
</protein>
<dbReference type="Pfam" id="PF12009">
    <property type="entry name" value="Telomerase_RBD"/>
    <property type="match status" value="1"/>
</dbReference>
<dbReference type="GO" id="GO:0007004">
    <property type="term" value="P:telomere maintenance via telomerase"/>
    <property type="evidence" value="ECO:0007669"/>
    <property type="project" value="TreeGrafter"/>
</dbReference>
<dbReference type="GO" id="GO:0003720">
    <property type="term" value="F:telomerase activity"/>
    <property type="evidence" value="ECO:0007669"/>
    <property type="project" value="InterPro"/>
</dbReference>
<dbReference type="InterPro" id="IPR003545">
    <property type="entry name" value="Telomerase_RT"/>
</dbReference>
<dbReference type="Proteomes" id="UP000515788">
    <property type="component" value="Chromosome 3"/>
</dbReference>
<proteinExistence type="inferred from homology"/>
<keyword evidence="10 13" id="KW-0695">RNA-directed DNA polymerase</keyword>
<evidence type="ECO:0000256" key="5">
    <source>
        <dbReference type="ARBA" id="ARBA00022679"/>
    </source>
</evidence>
<dbReference type="Gene3D" id="1.10.132.70">
    <property type="match status" value="1"/>
</dbReference>
<dbReference type="GO" id="GO:0042162">
    <property type="term" value="F:telomeric DNA binding"/>
    <property type="evidence" value="ECO:0007669"/>
    <property type="project" value="TreeGrafter"/>
</dbReference>
<gene>
    <name evidence="15" type="ORF">HG536_0C03760</name>
</gene>
<dbReference type="Pfam" id="PF00078">
    <property type="entry name" value="RVT_1"/>
    <property type="match status" value="1"/>
</dbReference>
<evidence type="ECO:0000256" key="3">
    <source>
        <dbReference type="ARBA" id="ARBA00016182"/>
    </source>
</evidence>
<reference evidence="15 16" key="1">
    <citation type="submission" date="2020-06" db="EMBL/GenBank/DDBJ databases">
        <title>The yeast mating-type switching endonuclease HO is a domesticated member of an unorthodox homing genetic element family.</title>
        <authorList>
            <person name="Coughlan A.Y."/>
            <person name="Lombardi L."/>
            <person name="Braun-Galleani S."/>
            <person name="Martos A.R."/>
            <person name="Galeote V."/>
            <person name="Bigey F."/>
            <person name="Dequin S."/>
            <person name="Byrne K.P."/>
            <person name="Wolfe K.H."/>
        </authorList>
    </citation>
    <scope>NUCLEOTIDE SEQUENCE [LARGE SCALE GENOMIC DNA]</scope>
    <source>
        <strain evidence="15 16">CBS764</strain>
    </source>
</reference>
<keyword evidence="8 13" id="KW-0460">Magnesium</keyword>
<dbReference type="PANTHER" id="PTHR12066:SF0">
    <property type="entry name" value="TELOMERASE REVERSE TRANSCRIPTASE"/>
    <property type="match status" value="1"/>
</dbReference>
<name>A0A7G3ZFC1_9SACH</name>
<evidence type="ECO:0000256" key="9">
    <source>
        <dbReference type="ARBA" id="ARBA00022895"/>
    </source>
</evidence>
<dbReference type="EC" id="2.7.7.49" evidence="2 13"/>
<dbReference type="EMBL" id="CP059248">
    <property type="protein sequence ID" value="QLL32207.1"/>
    <property type="molecule type" value="Genomic_DNA"/>
</dbReference>
<dbReference type="AlphaFoldDB" id="A0A7G3ZFC1"/>
<comment type="similarity">
    <text evidence="1 13">Belongs to the reverse transcriptase family. Telomerase subfamily.</text>
</comment>
<evidence type="ECO:0000259" key="14">
    <source>
        <dbReference type="PROSITE" id="PS50878"/>
    </source>
</evidence>
<dbReference type="GeneID" id="59325343"/>
<accession>A0A7G3ZFC1</accession>
<evidence type="ECO:0000313" key="16">
    <source>
        <dbReference type="Proteomes" id="UP000515788"/>
    </source>
</evidence>
<evidence type="ECO:0000256" key="11">
    <source>
        <dbReference type="ARBA" id="ARBA00023242"/>
    </source>
</evidence>
<evidence type="ECO:0000313" key="15">
    <source>
        <dbReference type="EMBL" id="QLL32207.1"/>
    </source>
</evidence>
<sequence>MKCLESYLKDDLKIDFASLQGQETYACKHFNGLSELLLRCYVYPNERQLPLPAFSEADNHSFVVDQCISFLLSQKFYSNLLTYGYRMGSNQNIGSALHCVDVNSCVAVIKSVPWQLFRDVFGTQQFANLIVNHSLFLYNEEYFSQVSGDRINSSYCLPPSRLGKLEDRLNDFDAPFKVASFLYKNSFGFKHKRILPSRKGYLFLRESLTQGCPVRISGIIVRQMDAALLRLLRRHHGGIKYLQIFNNLCPKPKSNNHLDAQTPTDHVLRFLIVVLEKLVTDELFGSKRNKAAVFKYVSKILKLPIRGSLYIEEIAACLKVKDFQVFRPPSSLFSRHDFEAANFLMRSFVSWLFKTVIPAIISTFFYCTEISSFTTTLFFRQDIWNEMSLPFLQNYLDNFMVENTKCRNHESYTLSKFNHHKVRIIPKKSKGEFRVIAIPMKGADSEEFKDFQQNFRNVICPVQCVLEFLRSRRKTHFGKLYSVNQIGTHLGKFKASLLNKYGEVPKLHYLKFDINSCYDFIPREKVLSVIRKALMNDCGFFVRSQSYYDTRKGILRIRNVVNGCRKPKKEEVYIDNVRTFFVSADDLIHTVMTELFQSALSFNGKCYLRKTGLFQGTSLSALLVDLVYDELLEHYDIFHSSKEDDTIVLRLADDFLVLSTSGSRIARAREEVLNGFTEFNAEVKRSKLISSVSKELNQKLSFCALDINIRTLEISKSAGSLVVSDIQKTTTGKLYKKLLNMFEAKLSYGTASLLINSPATILNQLELIASNIAESLVRSFKKKEVKSASFSIFFERVTAAAIRSYREFGNDDVFILQIQIAIANGFLAMLSKRCVKFQDIVKFLQCYSVELLRTKISNR</sequence>
<evidence type="ECO:0000256" key="6">
    <source>
        <dbReference type="ARBA" id="ARBA00022695"/>
    </source>
</evidence>
<keyword evidence="16" id="KW-1185">Reference proteome</keyword>
<dbReference type="PANTHER" id="PTHR12066">
    <property type="entry name" value="TELOMERASE REVERSE TRANSCRIPTASE"/>
    <property type="match status" value="1"/>
</dbReference>
<keyword evidence="5 13" id="KW-0808">Transferase</keyword>
<dbReference type="GO" id="GO:0000781">
    <property type="term" value="C:chromosome, telomeric region"/>
    <property type="evidence" value="ECO:0007669"/>
    <property type="project" value="UniProtKB-SubCell"/>
</dbReference>
<comment type="subcellular location">
    <subcellularLocation>
        <location evidence="13">Nucleus</location>
    </subcellularLocation>
    <subcellularLocation>
        <location evidence="13">Chromosome</location>
        <location evidence="13">Telomere</location>
    </subcellularLocation>
</comment>
<dbReference type="InterPro" id="IPR043502">
    <property type="entry name" value="DNA/RNA_pol_sf"/>
</dbReference>
<dbReference type="SUPFAM" id="SSF56672">
    <property type="entry name" value="DNA/RNA polymerases"/>
    <property type="match status" value="1"/>
</dbReference>
<dbReference type="PRINTS" id="PR01365">
    <property type="entry name" value="TELOMERASERT"/>
</dbReference>
<evidence type="ECO:0000256" key="13">
    <source>
        <dbReference type="RuleBase" id="RU365061"/>
    </source>
</evidence>
<comment type="function">
    <text evidence="13">Telomerase is a ribonucleoprotein enzyme essential for the replication of chromosome termini in most eukaryotes. It elongates telomeres. It is a reverse transcriptase that adds simple sequence repeats to chromosome ends by copying a template sequence within the RNA component of the enzyme.</text>
</comment>
<keyword evidence="4 13" id="KW-0158">Chromosome</keyword>
<comment type="catalytic activity">
    <reaction evidence="12 13">
        <text>DNA(n) + a 2'-deoxyribonucleoside 5'-triphosphate = DNA(n+1) + diphosphate</text>
        <dbReference type="Rhea" id="RHEA:22508"/>
        <dbReference type="Rhea" id="RHEA-COMP:17339"/>
        <dbReference type="Rhea" id="RHEA-COMP:17340"/>
        <dbReference type="ChEBI" id="CHEBI:33019"/>
        <dbReference type="ChEBI" id="CHEBI:61560"/>
        <dbReference type="ChEBI" id="CHEBI:173112"/>
        <dbReference type="EC" id="2.7.7.49"/>
    </reaction>
</comment>
<dbReference type="GO" id="GO:0000333">
    <property type="term" value="C:telomerase catalytic core complex"/>
    <property type="evidence" value="ECO:0007669"/>
    <property type="project" value="TreeGrafter"/>
</dbReference>
<evidence type="ECO:0000256" key="10">
    <source>
        <dbReference type="ARBA" id="ARBA00022918"/>
    </source>
</evidence>
<dbReference type="PROSITE" id="PS50878">
    <property type="entry name" value="RT_POL"/>
    <property type="match status" value="1"/>
</dbReference>
<dbReference type="RefSeq" id="XP_037138882.1">
    <property type="nucleotide sequence ID" value="XM_037282986.1"/>
</dbReference>
<dbReference type="InterPro" id="IPR021891">
    <property type="entry name" value="Telomerase_RBD"/>
</dbReference>
<evidence type="ECO:0000256" key="7">
    <source>
        <dbReference type="ARBA" id="ARBA00022723"/>
    </source>
</evidence>
<evidence type="ECO:0000256" key="2">
    <source>
        <dbReference type="ARBA" id="ARBA00012493"/>
    </source>
</evidence>
<evidence type="ECO:0000256" key="12">
    <source>
        <dbReference type="ARBA" id="ARBA00048173"/>
    </source>
</evidence>
<keyword evidence="6 13" id="KW-0548">Nucleotidyltransferase</keyword>
<dbReference type="InterPro" id="IPR000477">
    <property type="entry name" value="RT_dom"/>
</dbReference>
<dbReference type="SMART" id="SM00975">
    <property type="entry name" value="Telomerase_RBD"/>
    <property type="match status" value="1"/>
</dbReference>
<keyword evidence="7 13" id="KW-0479">Metal-binding</keyword>
<dbReference type="GO" id="GO:0046872">
    <property type="term" value="F:metal ion binding"/>
    <property type="evidence" value="ECO:0007669"/>
    <property type="project" value="UniProtKB-KW"/>
</dbReference>
<feature type="domain" description="Reverse transcriptase" evidence="14">
    <location>
        <begin position="406"/>
        <end position="707"/>
    </location>
</feature>
<evidence type="ECO:0000256" key="8">
    <source>
        <dbReference type="ARBA" id="ARBA00022842"/>
    </source>
</evidence>
<organism evidence="15 16">
    <name type="scientific">Torulaspora globosa</name>
    <dbReference type="NCBI Taxonomy" id="48254"/>
    <lineage>
        <taxon>Eukaryota</taxon>
        <taxon>Fungi</taxon>
        <taxon>Dikarya</taxon>
        <taxon>Ascomycota</taxon>
        <taxon>Saccharomycotina</taxon>
        <taxon>Saccharomycetes</taxon>
        <taxon>Saccharomycetales</taxon>
        <taxon>Saccharomycetaceae</taxon>
        <taxon>Torulaspora</taxon>
    </lineage>
</organism>
<keyword evidence="11 13" id="KW-0539">Nucleus</keyword>
<evidence type="ECO:0000256" key="4">
    <source>
        <dbReference type="ARBA" id="ARBA00022454"/>
    </source>
</evidence>
<keyword evidence="9 13" id="KW-0779">Telomere</keyword>
<dbReference type="GO" id="GO:0070034">
    <property type="term" value="F:telomerase RNA binding"/>
    <property type="evidence" value="ECO:0007669"/>
    <property type="project" value="TreeGrafter"/>
</dbReference>